<sequence>MWRTEDPLLPASIWGLSPSDRGPALGWCEASWPLYAGVQSSQSQVVWECSPKRVRGSAPGLQIPPRAHFFLAEGVPRDRLWSRLGRAGEGGYRPRGRELYSARPLLAVSRGPRTECPLRHAPAGRHGSPLAMTIGQSRTVPSAGPTVRRRKQRTALVNWRQGSAAMSATHPTRLETRTKESNACASQRFHGNTRRNESEGRRASLEDPGGGHHRRLARSAGGGHGARGAHRANYAWAEEARNSGGGRGVWHSNRRRPGLLSTIEVSLGIAGGSDATVLSGKRMIRGLGPSIDYSQTLNE</sequence>
<evidence type="ECO:0000313" key="2">
    <source>
        <dbReference type="Proteomes" id="UP001157502"/>
    </source>
</evidence>
<proteinExistence type="predicted"/>
<comment type="caution">
    <text evidence="1">The sequence shown here is derived from an EMBL/GenBank/DDBJ whole genome shotgun (WGS) entry which is preliminary data.</text>
</comment>
<protein>
    <submittedName>
        <fullName evidence="1">Uncharacterized protein</fullName>
    </submittedName>
</protein>
<name>A0ACC2F122_DALPE</name>
<organism evidence="1 2">
    <name type="scientific">Dallia pectoralis</name>
    <name type="common">Alaska blackfish</name>
    <dbReference type="NCBI Taxonomy" id="75939"/>
    <lineage>
        <taxon>Eukaryota</taxon>
        <taxon>Metazoa</taxon>
        <taxon>Chordata</taxon>
        <taxon>Craniata</taxon>
        <taxon>Vertebrata</taxon>
        <taxon>Euteleostomi</taxon>
        <taxon>Actinopterygii</taxon>
        <taxon>Neopterygii</taxon>
        <taxon>Teleostei</taxon>
        <taxon>Protacanthopterygii</taxon>
        <taxon>Esociformes</taxon>
        <taxon>Umbridae</taxon>
        <taxon>Dallia</taxon>
    </lineage>
</organism>
<dbReference type="Proteomes" id="UP001157502">
    <property type="component" value="Chromosome 37"/>
</dbReference>
<reference evidence="1" key="1">
    <citation type="submission" date="2021-05" db="EMBL/GenBank/DDBJ databases">
        <authorList>
            <person name="Pan Q."/>
            <person name="Jouanno E."/>
            <person name="Zahm M."/>
            <person name="Klopp C."/>
            <person name="Cabau C."/>
            <person name="Louis A."/>
            <person name="Berthelot C."/>
            <person name="Parey E."/>
            <person name="Roest Crollius H."/>
            <person name="Montfort J."/>
            <person name="Robinson-Rechavi M."/>
            <person name="Bouchez O."/>
            <person name="Lampietro C."/>
            <person name="Lopez Roques C."/>
            <person name="Donnadieu C."/>
            <person name="Postlethwait J."/>
            <person name="Bobe J."/>
            <person name="Dillon D."/>
            <person name="Chandos A."/>
            <person name="von Hippel F."/>
            <person name="Guiguen Y."/>
        </authorList>
    </citation>
    <scope>NUCLEOTIDE SEQUENCE</scope>
    <source>
        <strain evidence="1">YG-Jan2019</strain>
    </source>
</reference>
<evidence type="ECO:0000313" key="1">
    <source>
        <dbReference type="EMBL" id="KAJ7985064.1"/>
    </source>
</evidence>
<gene>
    <name evidence="1" type="ORF">DPEC_G00361260</name>
</gene>
<accession>A0ACC2F122</accession>
<keyword evidence="2" id="KW-1185">Reference proteome</keyword>
<dbReference type="EMBL" id="CM055764">
    <property type="protein sequence ID" value="KAJ7985064.1"/>
    <property type="molecule type" value="Genomic_DNA"/>
</dbReference>